<protein>
    <submittedName>
        <fullName evidence="1">Uncharacterized protein</fullName>
    </submittedName>
</protein>
<sequence>MDFLGLSIQLTCMTLSKKKMRGFTDRSRNTFLKNGKIAVLCQVWRTQPNPGRLRVVPDRHSRHSRRASSGSKENCPVDVLTSRGMFAKDACSKDDCDEGMCVTFKIILVFLVIICT</sequence>
<dbReference type="AlphaFoldDB" id="A0A4Y2WMS0"/>
<evidence type="ECO:0000313" key="1">
    <source>
        <dbReference type="EMBL" id="GBO38361.1"/>
    </source>
</evidence>
<proteinExistence type="predicted"/>
<comment type="caution">
    <text evidence="1">The sequence shown here is derived from an EMBL/GenBank/DDBJ whole genome shotgun (WGS) entry which is preliminary data.</text>
</comment>
<gene>
    <name evidence="1" type="ORF">AVEN_134841_1</name>
</gene>
<organism evidence="1 2">
    <name type="scientific">Araneus ventricosus</name>
    <name type="common">Orbweaver spider</name>
    <name type="synonym">Epeira ventricosa</name>
    <dbReference type="NCBI Taxonomy" id="182803"/>
    <lineage>
        <taxon>Eukaryota</taxon>
        <taxon>Metazoa</taxon>
        <taxon>Ecdysozoa</taxon>
        <taxon>Arthropoda</taxon>
        <taxon>Chelicerata</taxon>
        <taxon>Arachnida</taxon>
        <taxon>Araneae</taxon>
        <taxon>Araneomorphae</taxon>
        <taxon>Entelegynae</taxon>
        <taxon>Araneoidea</taxon>
        <taxon>Araneidae</taxon>
        <taxon>Araneus</taxon>
    </lineage>
</organism>
<reference evidence="1 2" key="1">
    <citation type="journal article" date="2019" name="Sci. Rep.">
        <title>Orb-weaving spider Araneus ventricosus genome elucidates the spidroin gene catalogue.</title>
        <authorList>
            <person name="Kono N."/>
            <person name="Nakamura H."/>
            <person name="Ohtoshi R."/>
            <person name="Moran D.A.P."/>
            <person name="Shinohara A."/>
            <person name="Yoshida Y."/>
            <person name="Fujiwara M."/>
            <person name="Mori M."/>
            <person name="Tomita M."/>
            <person name="Arakawa K."/>
        </authorList>
    </citation>
    <scope>NUCLEOTIDE SEQUENCE [LARGE SCALE GENOMIC DNA]</scope>
</reference>
<keyword evidence="2" id="KW-1185">Reference proteome</keyword>
<dbReference type="Proteomes" id="UP000499080">
    <property type="component" value="Unassembled WGS sequence"/>
</dbReference>
<accession>A0A4Y2WMS0</accession>
<dbReference type="EMBL" id="BGPR01063046">
    <property type="protein sequence ID" value="GBO38361.1"/>
    <property type="molecule type" value="Genomic_DNA"/>
</dbReference>
<evidence type="ECO:0000313" key="2">
    <source>
        <dbReference type="Proteomes" id="UP000499080"/>
    </source>
</evidence>
<name>A0A4Y2WMS0_ARAVE</name>